<organism evidence="2 3">
    <name type="scientific">Methanobacterium formicicum (strain DSM 3637 / PP1)</name>
    <dbReference type="NCBI Taxonomy" id="1204725"/>
    <lineage>
        <taxon>Archaea</taxon>
        <taxon>Methanobacteriati</taxon>
        <taxon>Methanobacteriota</taxon>
        <taxon>Methanomada group</taxon>
        <taxon>Methanobacteria</taxon>
        <taxon>Methanobacteriales</taxon>
        <taxon>Methanobacteriaceae</taxon>
        <taxon>Methanobacterium</taxon>
    </lineage>
</organism>
<dbReference type="PATRIC" id="fig|1204725.3.peg.709"/>
<comment type="caution">
    <text evidence="2">The sequence shown here is derived from an EMBL/GenBank/DDBJ whole genome shotgun (WGS) entry which is preliminary data.</text>
</comment>
<keyword evidence="1" id="KW-1133">Transmembrane helix</keyword>
<keyword evidence="1" id="KW-0472">Membrane</keyword>
<dbReference type="RefSeq" id="WP_004029911.1">
    <property type="nucleotide sequence ID" value="NZ_AMPO01000002.1"/>
</dbReference>
<evidence type="ECO:0000256" key="1">
    <source>
        <dbReference type="SAM" id="Phobius"/>
    </source>
</evidence>
<reference evidence="2 3" key="1">
    <citation type="journal article" date="2012" name="J. Bacteriol.">
        <title>Draft genome sequence of Methanobacterium formicicum DSM 3637, an archaebacterium isolated from the methane producer amoeba Pelomyxa palustris.</title>
        <authorList>
            <person name="Gutierrez G."/>
        </authorList>
    </citation>
    <scope>NUCLEOTIDE SEQUENCE [LARGE SCALE GENOMIC DNA]</scope>
    <source>
        <strain evidence="3">DSM 3637 / PP1</strain>
    </source>
</reference>
<keyword evidence="1" id="KW-0812">Transmembrane</keyword>
<gene>
    <name evidence="2" type="ORF">A994_03518</name>
</gene>
<name>K2RUR8_METFP</name>
<dbReference type="EMBL" id="AMPO01000002">
    <property type="protein sequence ID" value="EKF86520.1"/>
    <property type="molecule type" value="Genomic_DNA"/>
</dbReference>
<sequence>MSSEKIILIMMLVISLFIVVISGCTSLEGDYENSILSFKIPENWTVDNSNSSDAIVSLKPQNSSSNIISIQSSDSDTSKIIEWYINNYPVKYPSFQVLKRESVKVDGQQGEKLVYKNTAQNDSLRVGPDYISSLVVFSKDNQTYIISSSEVPEDNYYSKVEPAMNVVVGSIRIKGNMLN</sequence>
<keyword evidence="3" id="KW-1185">Reference proteome</keyword>
<dbReference type="AlphaFoldDB" id="K2RUR8"/>
<accession>K2RUR8</accession>
<protein>
    <submittedName>
        <fullName evidence="2">Uncharacterized protein</fullName>
    </submittedName>
</protein>
<feature type="transmembrane region" description="Helical" evidence="1">
    <location>
        <begin position="6"/>
        <end position="27"/>
    </location>
</feature>
<dbReference type="PROSITE" id="PS51257">
    <property type="entry name" value="PROKAR_LIPOPROTEIN"/>
    <property type="match status" value="1"/>
</dbReference>
<dbReference type="Proteomes" id="UP000007360">
    <property type="component" value="Unassembled WGS sequence"/>
</dbReference>
<evidence type="ECO:0000313" key="2">
    <source>
        <dbReference type="EMBL" id="EKF86520.1"/>
    </source>
</evidence>
<dbReference type="Gene3D" id="3.40.1000.10">
    <property type="entry name" value="Mog1/PsbP, alpha/beta/alpha sandwich"/>
    <property type="match status" value="1"/>
</dbReference>
<proteinExistence type="predicted"/>
<dbReference type="OrthoDB" id="71455at2157"/>
<evidence type="ECO:0000313" key="3">
    <source>
        <dbReference type="Proteomes" id="UP000007360"/>
    </source>
</evidence>